<dbReference type="GeneID" id="78295888"/>
<dbReference type="PANTHER" id="PTHR11717:SF31">
    <property type="entry name" value="LOW MOLECULAR WEIGHT PROTEIN-TYROSINE-PHOSPHATASE ETP-RELATED"/>
    <property type="match status" value="1"/>
</dbReference>
<evidence type="ECO:0000256" key="6">
    <source>
        <dbReference type="PIRSR" id="PIRSR617867-1"/>
    </source>
</evidence>
<dbReference type="OrthoDB" id="9784339at2"/>
<reference evidence="8 11" key="2">
    <citation type="submission" date="2020-04" db="EMBL/GenBank/DDBJ databases">
        <authorList>
            <person name="Hitch T.C.A."/>
            <person name="Wylensek D."/>
            <person name="Clavel T."/>
        </authorList>
    </citation>
    <scope>NUCLEOTIDE SEQUENCE [LARGE SCALE GENOMIC DNA]</scope>
    <source>
        <strain evidence="8 11">COR2-253-APC-1A</strain>
    </source>
</reference>
<proteinExistence type="inferred from homology"/>
<dbReference type="EMBL" id="JABAEW010000006">
    <property type="protein sequence ID" value="NMD85872.1"/>
    <property type="molecule type" value="Genomic_DNA"/>
</dbReference>
<feature type="domain" description="Phosphotyrosine protein phosphatase I" evidence="7">
    <location>
        <begin position="1"/>
        <end position="144"/>
    </location>
</feature>
<dbReference type="SMART" id="SM00226">
    <property type="entry name" value="LMWPc"/>
    <property type="match status" value="1"/>
</dbReference>
<evidence type="ECO:0000259" key="7">
    <source>
        <dbReference type="SMART" id="SM00226"/>
    </source>
</evidence>
<evidence type="ECO:0000256" key="4">
    <source>
        <dbReference type="ARBA" id="ARBA00022912"/>
    </source>
</evidence>
<organism evidence="9 10">
    <name type="scientific">Victivallis vadensis</name>
    <dbReference type="NCBI Taxonomy" id="172901"/>
    <lineage>
        <taxon>Bacteria</taxon>
        <taxon>Pseudomonadati</taxon>
        <taxon>Lentisphaerota</taxon>
        <taxon>Lentisphaeria</taxon>
        <taxon>Victivallales</taxon>
        <taxon>Victivallaceae</taxon>
        <taxon>Victivallis</taxon>
    </lineage>
</organism>
<dbReference type="SUPFAM" id="SSF52788">
    <property type="entry name" value="Phosphotyrosine protein phosphatases I"/>
    <property type="match status" value="1"/>
</dbReference>
<feature type="active site" description="Proton donor" evidence="6">
    <location>
        <position position="118"/>
    </location>
</feature>
<evidence type="ECO:0000313" key="10">
    <source>
        <dbReference type="Proteomes" id="UP000245959"/>
    </source>
</evidence>
<comment type="similarity">
    <text evidence="1">Belongs to the low molecular weight phosphotyrosine protein phosphatase family.</text>
</comment>
<protein>
    <recommendedName>
        <fullName evidence="2">protein-tyrosine-phosphatase</fullName>
        <ecNumber evidence="2">3.1.3.48</ecNumber>
    </recommendedName>
</protein>
<evidence type="ECO:0000256" key="2">
    <source>
        <dbReference type="ARBA" id="ARBA00013064"/>
    </source>
</evidence>
<dbReference type="InterPro" id="IPR036196">
    <property type="entry name" value="Ptyr_pPase_sf"/>
</dbReference>
<sequence length="149" mass="16067">MRILFVCTGNSCRSPMAELYFEELCRKAGRDDIDVRSAGTCAWDGGRISAPAAAVMRELGIDGGTFRSARLTDSLAAGFDLIVAMTRGHASDIQLLCPSSAGKVRLLLEFDGGGDVPDPYGGSVEHYRRVFESMRPALENLASFVMNSK</sequence>
<dbReference type="PANTHER" id="PTHR11717">
    <property type="entry name" value="LOW MOLECULAR WEIGHT PROTEIN TYROSINE PHOSPHATASE"/>
    <property type="match status" value="1"/>
</dbReference>
<dbReference type="InterPro" id="IPR017867">
    <property type="entry name" value="Tyr_phospatase_low_mol_wt"/>
</dbReference>
<evidence type="ECO:0000256" key="5">
    <source>
        <dbReference type="ARBA" id="ARBA00051722"/>
    </source>
</evidence>
<feature type="active site" description="Nucleophile" evidence="6">
    <location>
        <position position="7"/>
    </location>
</feature>
<evidence type="ECO:0000313" key="9">
    <source>
        <dbReference type="EMBL" id="PVY39832.1"/>
    </source>
</evidence>
<comment type="catalytic activity">
    <reaction evidence="5">
        <text>O-phospho-L-tyrosyl-[protein] + H2O = L-tyrosyl-[protein] + phosphate</text>
        <dbReference type="Rhea" id="RHEA:10684"/>
        <dbReference type="Rhea" id="RHEA-COMP:10136"/>
        <dbReference type="Rhea" id="RHEA-COMP:20101"/>
        <dbReference type="ChEBI" id="CHEBI:15377"/>
        <dbReference type="ChEBI" id="CHEBI:43474"/>
        <dbReference type="ChEBI" id="CHEBI:46858"/>
        <dbReference type="ChEBI" id="CHEBI:61978"/>
        <dbReference type="EC" id="3.1.3.48"/>
    </reaction>
</comment>
<comment type="caution">
    <text evidence="9">The sequence shown here is derived from an EMBL/GenBank/DDBJ whole genome shotgun (WGS) entry which is preliminary data.</text>
</comment>
<dbReference type="InterPro" id="IPR023485">
    <property type="entry name" value="Ptyr_pPase"/>
</dbReference>
<dbReference type="Gene3D" id="3.40.50.2300">
    <property type="match status" value="1"/>
</dbReference>
<evidence type="ECO:0000313" key="8">
    <source>
        <dbReference type="EMBL" id="NMD85872.1"/>
    </source>
</evidence>
<dbReference type="CDD" id="cd16344">
    <property type="entry name" value="LMWPAP"/>
    <property type="match status" value="1"/>
</dbReference>
<dbReference type="EMBL" id="QEKH01000019">
    <property type="protein sequence ID" value="PVY39832.1"/>
    <property type="molecule type" value="Genomic_DNA"/>
</dbReference>
<dbReference type="AlphaFoldDB" id="A0A2U1ATW4"/>
<reference evidence="9 10" key="1">
    <citation type="submission" date="2018-04" db="EMBL/GenBank/DDBJ databases">
        <title>Genomic Encyclopedia of Type Strains, Phase IV (KMG-IV): sequencing the most valuable type-strain genomes for metagenomic binning, comparative biology and taxonomic classification.</title>
        <authorList>
            <person name="Goeker M."/>
        </authorList>
    </citation>
    <scope>NUCLEOTIDE SEQUENCE [LARGE SCALE GENOMIC DNA]</scope>
    <source>
        <strain evidence="9 10">DSM 14823</strain>
    </source>
</reference>
<keyword evidence="3" id="KW-0378">Hydrolase</keyword>
<dbReference type="InterPro" id="IPR050438">
    <property type="entry name" value="LMW_PTPase"/>
</dbReference>
<dbReference type="Pfam" id="PF01451">
    <property type="entry name" value="LMWPc"/>
    <property type="match status" value="1"/>
</dbReference>
<dbReference type="Proteomes" id="UP000245959">
    <property type="component" value="Unassembled WGS sequence"/>
</dbReference>
<keyword evidence="10" id="KW-1185">Reference proteome</keyword>
<dbReference type="GO" id="GO:0004725">
    <property type="term" value="F:protein tyrosine phosphatase activity"/>
    <property type="evidence" value="ECO:0007669"/>
    <property type="project" value="UniProtKB-EC"/>
</dbReference>
<dbReference type="Proteomes" id="UP000576225">
    <property type="component" value="Unassembled WGS sequence"/>
</dbReference>
<gene>
    <name evidence="9" type="ORF">C8D82_11973</name>
    <name evidence="8" type="ORF">HF882_04665</name>
</gene>
<evidence type="ECO:0000313" key="11">
    <source>
        <dbReference type="Proteomes" id="UP000576225"/>
    </source>
</evidence>
<keyword evidence="4" id="KW-0904">Protein phosphatase</keyword>
<evidence type="ECO:0000256" key="3">
    <source>
        <dbReference type="ARBA" id="ARBA00022801"/>
    </source>
</evidence>
<accession>A0A2U1ATW4</accession>
<feature type="active site" description="Nucleophile" evidence="6">
    <location>
        <position position="13"/>
    </location>
</feature>
<evidence type="ECO:0000256" key="1">
    <source>
        <dbReference type="ARBA" id="ARBA00011063"/>
    </source>
</evidence>
<dbReference type="PRINTS" id="PR00719">
    <property type="entry name" value="LMWPTPASE"/>
</dbReference>
<dbReference type="EC" id="3.1.3.48" evidence="2"/>
<dbReference type="RefSeq" id="WP_116884595.1">
    <property type="nucleotide sequence ID" value="NZ_CABMMC010000004.1"/>
</dbReference>
<name>A0A2U1ATW4_9BACT</name>